<accession>A0A1S8D0A3</accession>
<evidence type="ECO:0000256" key="6">
    <source>
        <dbReference type="ARBA" id="ARBA00022679"/>
    </source>
</evidence>
<comment type="similarity">
    <text evidence="3 9">Belongs to the class-II pyridoxal-phosphate-dependent aminotransferase family. Histidinol-phosphate aminotransferase subfamily.</text>
</comment>
<evidence type="ECO:0000256" key="9">
    <source>
        <dbReference type="HAMAP-Rule" id="MF_01023"/>
    </source>
</evidence>
<comment type="cofactor">
    <cofactor evidence="1 9">
        <name>pyridoxal 5'-phosphate</name>
        <dbReference type="ChEBI" id="CHEBI:597326"/>
    </cofactor>
</comment>
<dbReference type="CDD" id="cd00609">
    <property type="entry name" value="AAT_like"/>
    <property type="match status" value="1"/>
</dbReference>
<dbReference type="InterPro" id="IPR050106">
    <property type="entry name" value="HistidinolP_aminotransfase"/>
</dbReference>
<proteinExistence type="inferred from homology"/>
<dbReference type="Pfam" id="PF00155">
    <property type="entry name" value="Aminotran_1_2"/>
    <property type="match status" value="1"/>
</dbReference>
<name>A0A1S8D0A3_9GAMM</name>
<dbReference type="InterPro" id="IPR005861">
    <property type="entry name" value="HisP_aminotrans"/>
</dbReference>
<dbReference type="GO" id="GO:0000105">
    <property type="term" value="P:L-histidine biosynthetic process"/>
    <property type="evidence" value="ECO:0007669"/>
    <property type="project" value="UniProtKB-UniRule"/>
</dbReference>
<evidence type="ECO:0000313" key="11">
    <source>
        <dbReference type="EMBL" id="ONG42289.1"/>
    </source>
</evidence>
<comment type="subunit">
    <text evidence="4 9">Homodimer.</text>
</comment>
<comment type="catalytic activity">
    <reaction evidence="8 9">
        <text>L-histidinol phosphate + 2-oxoglutarate = 3-(imidazol-4-yl)-2-oxopropyl phosphate + L-glutamate</text>
        <dbReference type="Rhea" id="RHEA:23744"/>
        <dbReference type="ChEBI" id="CHEBI:16810"/>
        <dbReference type="ChEBI" id="CHEBI:29985"/>
        <dbReference type="ChEBI" id="CHEBI:57766"/>
        <dbReference type="ChEBI" id="CHEBI:57980"/>
        <dbReference type="EC" id="2.6.1.9"/>
    </reaction>
</comment>
<dbReference type="InterPro" id="IPR015424">
    <property type="entry name" value="PyrdxlP-dep_Trfase"/>
</dbReference>
<keyword evidence="7 9" id="KW-0663">Pyridoxal phosphate</keyword>
<comment type="caution">
    <text evidence="11">The sequence shown here is derived from an EMBL/GenBank/DDBJ whole genome shotgun (WGS) entry which is preliminary data.</text>
</comment>
<evidence type="ECO:0000256" key="3">
    <source>
        <dbReference type="ARBA" id="ARBA00007970"/>
    </source>
</evidence>
<dbReference type="AlphaFoldDB" id="A0A1S8D0A3"/>
<dbReference type="PANTHER" id="PTHR43643:SF3">
    <property type="entry name" value="HISTIDINOL-PHOSPHATE AMINOTRANSFERASE"/>
    <property type="match status" value="1"/>
</dbReference>
<protein>
    <recommendedName>
        <fullName evidence="9">Histidinol-phosphate aminotransferase</fullName>
        <ecNumber evidence="9">2.6.1.9</ecNumber>
    </recommendedName>
    <alternativeName>
        <fullName evidence="9">Imidazole acetol-phosphate transaminase</fullName>
    </alternativeName>
</protein>
<dbReference type="Gene3D" id="3.90.1150.10">
    <property type="entry name" value="Aspartate Aminotransferase, domain 1"/>
    <property type="match status" value="1"/>
</dbReference>
<dbReference type="HAMAP" id="MF_01023">
    <property type="entry name" value="HisC_aminotrans_2"/>
    <property type="match status" value="1"/>
</dbReference>
<dbReference type="Proteomes" id="UP000192132">
    <property type="component" value="Unassembled WGS sequence"/>
</dbReference>
<dbReference type="InterPro" id="IPR004839">
    <property type="entry name" value="Aminotransferase_I/II_large"/>
</dbReference>
<dbReference type="InterPro" id="IPR015422">
    <property type="entry name" value="PyrdxlP-dep_Trfase_small"/>
</dbReference>
<keyword evidence="6 9" id="KW-0808">Transferase</keyword>
<dbReference type="EC" id="2.6.1.9" evidence="9"/>
<gene>
    <name evidence="9" type="primary">hisC</name>
    <name evidence="11" type="ORF">BKE30_00325</name>
</gene>
<sequence length="376" mass="40873">MSTQSSFLIPPANDGICHIAPYQPGKPIDELKRELGLDDVIKLASNENPLGCSPQAKAAIQQAIDEVGRYPDGNGFALKQQISQQFGVEMNQITLGNGSNDILELVARTFVAAQDEVIYSQHAFAVYALATQAVGAIGVEVPAKNFGHDLVAMANAVTDKTRVIFIANPNNPTGTWFEESEFSQFMQLIPQHVLVVLDEAYVEYFPENFNSLKFLTQYPNLLISRTLSKAFGLASLRVGFGLASVEVTNLLNRVRQPFNVSSFALAAAVAALKDTDFIEQSRELNKQGMAQLEQGFAKLGLHWIASRANFIAVDVQRDGGQVFNALLKKGVIVRPVGGGYAMPQHIRVSIGLPEENARFLETLAQVLAEIPATEAA</sequence>
<reference evidence="11 12" key="1">
    <citation type="submission" date="2016-10" db="EMBL/GenBank/DDBJ databases">
        <title>Draft Genome sequence of Alkanindiges sp. strain H1.</title>
        <authorList>
            <person name="Subhash Y."/>
            <person name="Lee S."/>
        </authorList>
    </citation>
    <scope>NUCLEOTIDE SEQUENCE [LARGE SCALE GENOMIC DNA]</scope>
    <source>
        <strain evidence="11 12">H1</strain>
    </source>
</reference>
<dbReference type="RefSeq" id="WP_076876676.1">
    <property type="nucleotide sequence ID" value="NZ_MLCN01000001.1"/>
</dbReference>
<dbReference type="PROSITE" id="PS00599">
    <property type="entry name" value="AA_TRANSFER_CLASS_2"/>
    <property type="match status" value="1"/>
</dbReference>
<keyword evidence="9" id="KW-0368">Histidine biosynthesis</keyword>
<keyword evidence="9" id="KW-0028">Amino-acid biosynthesis</keyword>
<dbReference type="STRING" id="1907941.BKE30_00325"/>
<dbReference type="NCBIfam" id="TIGR01141">
    <property type="entry name" value="hisC"/>
    <property type="match status" value="1"/>
</dbReference>
<evidence type="ECO:0000259" key="10">
    <source>
        <dbReference type="Pfam" id="PF00155"/>
    </source>
</evidence>
<keyword evidence="12" id="KW-1185">Reference proteome</keyword>
<feature type="domain" description="Aminotransferase class I/classII large" evidence="10">
    <location>
        <begin position="39"/>
        <end position="360"/>
    </location>
</feature>
<dbReference type="InterPro" id="IPR015421">
    <property type="entry name" value="PyrdxlP-dep_Trfase_major"/>
</dbReference>
<dbReference type="GO" id="GO:0004400">
    <property type="term" value="F:histidinol-phosphate transaminase activity"/>
    <property type="evidence" value="ECO:0007669"/>
    <property type="project" value="UniProtKB-UniRule"/>
</dbReference>
<keyword evidence="5 9" id="KW-0032">Aminotransferase</keyword>
<evidence type="ECO:0000313" key="12">
    <source>
        <dbReference type="Proteomes" id="UP000192132"/>
    </source>
</evidence>
<dbReference type="GO" id="GO:0030170">
    <property type="term" value="F:pyridoxal phosphate binding"/>
    <property type="evidence" value="ECO:0007669"/>
    <property type="project" value="InterPro"/>
</dbReference>
<dbReference type="PANTHER" id="PTHR43643">
    <property type="entry name" value="HISTIDINOL-PHOSPHATE AMINOTRANSFERASE 2"/>
    <property type="match status" value="1"/>
</dbReference>
<evidence type="ECO:0000256" key="8">
    <source>
        <dbReference type="ARBA" id="ARBA00047481"/>
    </source>
</evidence>
<evidence type="ECO:0000256" key="7">
    <source>
        <dbReference type="ARBA" id="ARBA00022898"/>
    </source>
</evidence>
<evidence type="ECO:0000256" key="1">
    <source>
        <dbReference type="ARBA" id="ARBA00001933"/>
    </source>
</evidence>
<dbReference type="UniPathway" id="UPA00031">
    <property type="reaction ID" value="UER00012"/>
</dbReference>
<dbReference type="SUPFAM" id="SSF53383">
    <property type="entry name" value="PLP-dependent transferases"/>
    <property type="match status" value="1"/>
</dbReference>
<dbReference type="EMBL" id="MLCN01000001">
    <property type="protein sequence ID" value="ONG42289.1"/>
    <property type="molecule type" value="Genomic_DNA"/>
</dbReference>
<evidence type="ECO:0000256" key="4">
    <source>
        <dbReference type="ARBA" id="ARBA00011738"/>
    </source>
</evidence>
<dbReference type="Gene3D" id="3.40.640.10">
    <property type="entry name" value="Type I PLP-dependent aspartate aminotransferase-like (Major domain)"/>
    <property type="match status" value="1"/>
</dbReference>
<organism evidence="11 12">
    <name type="scientific">Alkanindiges hydrocarboniclasticus</name>
    <dbReference type="NCBI Taxonomy" id="1907941"/>
    <lineage>
        <taxon>Bacteria</taxon>
        <taxon>Pseudomonadati</taxon>
        <taxon>Pseudomonadota</taxon>
        <taxon>Gammaproteobacteria</taxon>
        <taxon>Moraxellales</taxon>
        <taxon>Moraxellaceae</taxon>
        <taxon>Alkanindiges</taxon>
    </lineage>
</organism>
<evidence type="ECO:0000256" key="5">
    <source>
        <dbReference type="ARBA" id="ARBA00022576"/>
    </source>
</evidence>
<feature type="modified residue" description="N6-(pyridoxal phosphate)lysine" evidence="9">
    <location>
        <position position="229"/>
    </location>
</feature>
<evidence type="ECO:0000256" key="2">
    <source>
        <dbReference type="ARBA" id="ARBA00005011"/>
    </source>
</evidence>
<comment type="pathway">
    <text evidence="2 9">Amino-acid biosynthesis; L-histidine biosynthesis; L-histidine from 5-phospho-alpha-D-ribose 1-diphosphate: step 7/9.</text>
</comment>
<dbReference type="OrthoDB" id="9813612at2"/>
<dbReference type="InterPro" id="IPR001917">
    <property type="entry name" value="Aminotrans_II_pyridoxalP_BS"/>
</dbReference>